<feature type="compositionally biased region" description="Basic and acidic residues" evidence="1">
    <location>
        <begin position="48"/>
        <end position="60"/>
    </location>
</feature>
<gene>
    <name evidence="2" type="ORF">C922_03885</name>
</gene>
<name>W7A935_9APIC</name>
<dbReference type="VEuPathDB" id="PlasmoDB:C922_03885"/>
<feature type="compositionally biased region" description="Basic and acidic residues" evidence="1">
    <location>
        <begin position="534"/>
        <end position="548"/>
    </location>
</feature>
<evidence type="ECO:0000256" key="1">
    <source>
        <dbReference type="SAM" id="MobiDB-lite"/>
    </source>
</evidence>
<proteinExistence type="predicted"/>
<dbReference type="RefSeq" id="XP_008817696.1">
    <property type="nucleotide sequence ID" value="XM_008819474.1"/>
</dbReference>
<evidence type="ECO:0008006" key="4">
    <source>
        <dbReference type="Google" id="ProtNLM"/>
    </source>
</evidence>
<feature type="compositionally biased region" description="Basic and acidic residues" evidence="1">
    <location>
        <begin position="24"/>
        <end position="36"/>
    </location>
</feature>
<sequence length="618" mass="70484">MKKRNNTHLLHHLVLLLRKKSPEDSKYVQSVDERSGFPRGSSIISGDDSIHGEKHATGKNDEEESPIIFLLTQMGKALLIQDGHCDDDKDDNNDDHCDDDKDDGDHDHSLNVRKKKKFISESHLVIQRDSNCVTIRSRNNLLYAVALLCGEREPKEGKTNERATHTATVTGRNNYTRVLSALKYASEKFEANLKYYVCLANGQCEMRKIHLLDCSQMVWDFQFFKDHLQRRIKYAQRSKSLCFVLSPQLLVREYALFVSRLIWRLGRSSRGAVFHVVEEGGTAASAAGDVVPDSVISEVVTHSSPGDVVDAPHFAPRDRPHLAGQQKTPFLQQIWSILFLLKEENTNLRSMYHLEDYTKMFIHNCDKLNRKSFLSFLKKIDHLHVHAVNLNTLFGLYFSETEENILKVFRKCERISKRTSRSVFLVIDGIDVVARRGGKGCDGCRDGGRDHAHDDARDGDGPGGEPNDNGRLLTTLLLCLDSVDSCTGRRRKAVSQRKHDDEGNGGHNLSKGDNPVTRVQKKKHSPEVDPYGEDSDHTETSSTDERTKKTLKKKKKLATHVTYDIKQLAKFYKEKHIELMRRKKEKYISIIVLSDLDLKQFDISLTRAGRFFHFIKYA</sequence>
<dbReference type="GeneID" id="20039159"/>
<dbReference type="AlphaFoldDB" id="W7A935"/>
<dbReference type="EMBL" id="KI965477">
    <property type="protein sequence ID" value="EUD65639.1"/>
    <property type="molecule type" value="Genomic_DNA"/>
</dbReference>
<feature type="region of interest" description="Disordered" evidence="1">
    <location>
        <begin position="444"/>
        <end position="467"/>
    </location>
</feature>
<evidence type="ECO:0000313" key="3">
    <source>
        <dbReference type="Proteomes" id="UP000030640"/>
    </source>
</evidence>
<organism evidence="2 3">
    <name type="scientific">Plasmodium inui San Antonio 1</name>
    <dbReference type="NCBI Taxonomy" id="1237626"/>
    <lineage>
        <taxon>Eukaryota</taxon>
        <taxon>Sar</taxon>
        <taxon>Alveolata</taxon>
        <taxon>Apicomplexa</taxon>
        <taxon>Aconoidasida</taxon>
        <taxon>Haemosporida</taxon>
        <taxon>Plasmodiidae</taxon>
        <taxon>Plasmodium</taxon>
        <taxon>Plasmodium (Plasmodium)</taxon>
    </lineage>
</organism>
<feature type="compositionally biased region" description="Basic and acidic residues" evidence="1">
    <location>
        <begin position="444"/>
        <end position="460"/>
    </location>
</feature>
<feature type="region of interest" description="Disordered" evidence="1">
    <location>
        <begin position="24"/>
        <end position="63"/>
    </location>
</feature>
<dbReference type="InterPro" id="IPR027417">
    <property type="entry name" value="P-loop_NTPase"/>
</dbReference>
<accession>W7A935</accession>
<keyword evidence="3" id="KW-1185">Reference proteome</keyword>
<dbReference type="OrthoDB" id="377837at2759"/>
<dbReference type="Proteomes" id="UP000030640">
    <property type="component" value="Unassembled WGS sequence"/>
</dbReference>
<protein>
    <recommendedName>
        <fullName evidence="4">ATPase AAA-type core domain-containing protein</fullName>
    </recommendedName>
</protein>
<evidence type="ECO:0000313" key="2">
    <source>
        <dbReference type="EMBL" id="EUD65639.1"/>
    </source>
</evidence>
<feature type="region of interest" description="Disordered" evidence="1">
    <location>
        <begin position="490"/>
        <end position="551"/>
    </location>
</feature>
<reference evidence="2 3" key="1">
    <citation type="submission" date="2013-02" db="EMBL/GenBank/DDBJ databases">
        <title>The Genome Sequence of Plasmodium inui San Antonio 1.</title>
        <authorList>
            <consortium name="The Broad Institute Genome Sequencing Platform"/>
            <consortium name="The Broad Institute Genome Sequencing Center for Infectious Disease"/>
            <person name="Neafsey D."/>
            <person name="Cheeseman I."/>
            <person name="Volkman S."/>
            <person name="Adams J."/>
            <person name="Walker B."/>
            <person name="Young S.K."/>
            <person name="Zeng Q."/>
            <person name="Gargeya S."/>
            <person name="Fitzgerald M."/>
            <person name="Haas B."/>
            <person name="Abouelleil A."/>
            <person name="Alvarado L."/>
            <person name="Arachchi H.M."/>
            <person name="Berlin A.M."/>
            <person name="Chapman S.B."/>
            <person name="Dewar J."/>
            <person name="Goldberg J."/>
            <person name="Griggs A."/>
            <person name="Gujja S."/>
            <person name="Hansen M."/>
            <person name="Howarth C."/>
            <person name="Imamovic A."/>
            <person name="Larimer J."/>
            <person name="McCowan C."/>
            <person name="Murphy C."/>
            <person name="Neiman D."/>
            <person name="Pearson M."/>
            <person name="Priest M."/>
            <person name="Roberts A."/>
            <person name="Saif S."/>
            <person name="Shea T."/>
            <person name="Sisk P."/>
            <person name="Sykes S."/>
            <person name="Wortman J."/>
            <person name="Nusbaum C."/>
            <person name="Birren B."/>
        </authorList>
    </citation>
    <scope>NUCLEOTIDE SEQUENCE [LARGE SCALE GENOMIC DNA]</scope>
    <source>
        <strain evidence="2 3">San Antonio 1</strain>
    </source>
</reference>
<dbReference type="Gene3D" id="3.40.50.300">
    <property type="entry name" value="P-loop containing nucleotide triphosphate hydrolases"/>
    <property type="match status" value="1"/>
</dbReference>